<dbReference type="AlphaFoldDB" id="A0ABD3QB51"/>
<dbReference type="InterPro" id="IPR002938">
    <property type="entry name" value="FAD-bd"/>
</dbReference>
<keyword evidence="1" id="KW-0560">Oxidoreductase</keyword>
<evidence type="ECO:0000313" key="4">
    <source>
        <dbReference type="EMBL" id="KAL3797353.1"/>
    </source>
</evidence>
<dbReference type="PRINTS" id="PR00420">
    <property type="entry name" value="RNGMNOXGNASE"/>
</dbReference>
<dbReference type="PANTHER" id="PTHR13789">
    <property type="entry name" value="MONOOXYGENASE"/>
    <property type="match status" value="1"/>
</dbReference>
<keyword evidence="2" id="KW-0503">Monooxygenase</keyword>
<organism evidence="4 5">
    <name type="scientific">Cyclotella cryptica</name>
    <dbReference type="NCBI Taxonomy" id="29204"/>
    <lineage>
        <taxon>Eukaryota</taxon>
        <taxon>Sar</taxon>
        <taxon>Stramenopiles</taxon>
        <taxon>Ochrophyta</taxon>
        <taxon>Bacillariophyta</taxon>
        <taxon>Coscinodiscophyceae</taxon>
        <taxon>Thalassiosirophycidae</taxon>
        <taxon>Stephanodiscales</taxon>
        <taxon>Stephanodiscaceae</taxon>
        <taxon>Cyclotella</taxon>
    </lineage>
</organism>
<dbReference type="PANTHER" id="PTHR13789:SF309">
    <property type="entry name" value="PUTATIVE (AFU_ORTHOLOGUE AFUA_6G14510)-RELATED"/>
    <property type="match status" value="1"/>
</dbReference>
<protein>
    <recommendedName>
        <fullName evidence="3">FAD-binding domain-containing protein</fullName>
    </recommendedName>
</protein>
<dbReference type="GO" id="GO:0004497">
    <property type="term" value="F:monooxygenase activity"/>
    <property type="evidence" value="ECO:0007669"/>
    <property type="project" value="UniProtKB-KW"/>
</dbReference>
<sequence length="345" mass="38492">MKRIDKYGTSVLHASNALEQLRQRHGFGIAGCLRADLVDLLARELQDKHEGKGDLKYSQKLVGIHQTADAVELKFEGGQEDVVDLVIGADGINSSVAKLLNIDDSIPPVYSGANIFYGKIPDPDSIEFLCNHDVFNEGSVVNGPGTGEFIAFHVGSGDNKTFIWANTYASPNPPPKRSDWNHGNVRELEEILTKFPSSHPIHQFAGMTGDSDLLHFGLYYRHHKTTWSRGRVVLLGDACHATLPYVGQGANQAIEDAIYLATCLATHESYNAAYQDYYDKRFPRTKKIVQLAGFMHNLYHSKNWFVQQLLDFLLGSAIRGGFVLKVVESEIIDECPVKNYKQYIH</sequence>
<reference evidence="4 5" key="1">
    <citation type="journal article" date="2020" name="G3 (Bethesda)">
        <title>Improved Reference Genome for Cyclotella cryptica CCMP332, a Model for Cell Wall Morphogenesis, Salinity Adaptation, and Lipid Production in Diatoms (Bacillariophyta).</title>
        <authorList>
            <person name="Roberts W.R."/>
            <person name="Downey K.M."/>
            <person name="Ruck E.C."/>
            <person name="Traller J.C."/>
            <person name="Alverson A.J."/>
        </authorList>
    </citation>
    <scope>NUCLEOTIDE SEQUENCE [LARGE SCALE GENOMIC DNA]</scope>
    <source>
        <strain evidence="4 5">CCMP332</strain>
    </source>
</reference>
<accession>A0ABD3QB51</accession>
<evidence type="ECO:0000256" key="1">
    <source>
        <dbReference type="ARBA" id="ARBA00023002"/>
    </source>
</evidence>
<dbReference type="SUPFAM" id="SSF51905">
    <property type="entry name" value="FAD/NAD(P)-binding domain"/>
    <property type="match status" value="1"/>
</dbReference>
<evidence type="ECO:0000256" key="2">
    <source>
        <dbReference type="ARBA" id="ARBA00023033"/>
    </source>
</evidence>
<dbReference type="Proteomes" id="UP001516023">
    <property type="component" value="Unassembled WGS sequence"/>
</dbReference>
<gene>
    <name evidence="4" type="ORF">HJC23_010479</name>
</gene>
<evidence type="ECO:0000313" key="5">
    <source>
        <dbReference type="Proteomes" id="UP001516023"/>
    </source>
</evidence>
<dbReference type="InterPro" id="IPR036188">
    <property type="entry name" value="FAD/NAD-bd_sf"/>
</dbReference>
<name>A0ABD3QB51_9STRA</name>
<comment type="caution">
    <text evidence="4">The sequence shown here is derived from an EMBL/GenBank/DDBJ whole genome shotgun (WGS) entry which is preliminary data.</text>
</comment>
<evidence type="ECO:0000259" key="3">
    <source>
        <dbReference type="Pfam" id="PF01494"/>
    </source>
</evidence>
<dbReference type="Pfam" id="PF01494">
    <property type="entry name" value="FAD_binding_3"/>
    <property type="match status" value="1"/>
</dbReference>
<keyword evidence="5" id="KW-1185">Reference proteome</keyword>
<dbReference type="EMBL" id="JABMIG020000055">
    <property type="protein sequence ID" value="KAL3797353.1"/>
    <property type="molecule type" value="Genomic_DNA"/>
</dbReference>
<proteinExistence type="predicted"/>
<dbReference type="Gene3D" id="3.50.50.60">
    <property type="entry name" value="FAD/NAD(P)-binding domain"/>
    <property type="match status" value="1"/>
</dbReference>
<feature type="domain" description="FAD-binding" evidence="3">
    <location>
        <begin position="50"/>
        <end position="291"/>
    </location>
</feature>
<dbReference type="InterPro" id="IPR050493">
    <property type="entry name" value="FAD-dep_Monooxygenase_BioMet"/>
</dbReference>